<name>I2E1K0_RHIML</name>
<sequence length="98" mass="10138">MSRQLASKRNFASKSMAELTTTDMALLERVAAGSVSLGRVMNTAPGPISRPAPMSTTVSTGAASELRLRLSVGRSRIGSALSIGPIGVPAAGDRHFRA</sequence>
<protein>
    <submittedName>
        <fullName evidence="1">Uncharacterized protein</fullName>
    </submittedName>
</protein>
<organism evidence="1">
    <name type="scientific">Rhizobium meliloti</name>
    <name type="common">Ensifer meliloti</name>
    <name type="synonym">Sinorhizobium meliloti</name>
    <dbReference type="NCBI Taxonomy" id="382"/>
    <lineage>
        <taxon>Bacteria</taxon>
        <taxon>Pseudomonadati</taxon>
        <taxon>Pseudomonadota</taxon>
        <taxon>Alphaproteobacteria</taxon>
        <taxon>Hyphomicrobiales</taxon>
        <taxon>Rhizobiaceae</taxon>
        <taxon>Sinorhizobium/Ensifer group</taxon>
        <taxon>Sinorhizobium</taxon>
    </lineage>
</organism>
<dbReference type="EMBL" id="JQ665880">
    <property type="protein sequence ID" value="AFJ91368.1"/>
    <property type="molecule type" value="Genomic_DNA"/>
</dbReference>
<dbReference type="AlphaFoldDB" id="I2E1K0"/>
<accession>I2E1K0</accession>
<evidence type="ECO:0000313" key="1">
    <source>
        <dbReference type="EMBL" id="AFJ91368.1"/>
    </source>
</evidence>
<gene>
    <name evidence="1" type="ORF">pHRC017_0216</name>
</gene>
<geneLocation type="plasmid" evidence="1">
    <name>pHRC017</name>
</geneLocation>
<reference evidence="1" key="1">
    <citation type="journal article" date="2012" name="Mol. Plant Microbe Interact.">
        <title>Rhizobial plasmids that cause impaired symbiotic nitrogen fixation and enhanced host invasion.</title>
        <authorList>
            <person name="Crook M.B."/>
            <person name="Lindsay D.P."/>
            <person name="Biggs M.B."/>
            <person name="Bentley J.S."/>
            <person name="Price J.C."/>
            <person name="Clement S.C."/>
            <person name="Clement M.J."/>
            <person name="Long S.R."/>
            <person name="Griffitts J.S."/>
        </authorList>
    </citation>
    <scope>NUCLEOTIDE SEQUENCE</scope>
    <source>
        <strain evidence="1">C017</strain>
        <plasmid evidence="1">pHRC017</plasmid>
    </source>
</reference>
<keyword evidence="1" id="KW-0614">Plasmid</keyword>
<proteinExistence type="predicted"/>